<dbReference type="AlphaFoldDB" id="A0A1H8B5B9"/>
<keyword evidence="1" id="KW-1133">Transmembrane helix</keyword>
<keyword evidence="3" id="KW-1185">Reference proteome</keyword>
<proteinExistence type="predicted"/>
<accession>A0A1H8B5B9</accession>
<feature type="transmembrane region" description="Helical" evidence="1">
    <location>
        <begin position="12"/>
        <end position="30"/>
    </location>
</feature>
<evidence type="ECO:0000313" key="3">
    <source>
        <dbReference type="Proteomes" id="UP000198942"/>
    </source>
</evidence>
<protein>
    <recommendedName>
        <fullName evidence="4">Lmo0937 family membrane protein</fullName>
    </recommendedName>
</protein>
<evidence type="ECO:0008006" key="4">
    <source>
        <dbReference type="Google" id="ProtNLM"/>
    </source>
</evidence>
<dbReference type="NCBIfam" id="NF033488">
    <property type="entry name" value="lmo0937_fam_TM"/>
    <property type="match status" value="1"/>
</dbReference>
<dbReference type="EMBL" id="FOCL01000001">
    <property type="protein sequence ID" value="SEM77956.1"/>
    <property type="molecule type" value="Genomic_DNA"/>
</dbReference>
<dbReference type="Proteomes" id="UP000198942">
    <property type="component" value="Unassembled WGS sequence"/>
</dbReference>
<organism evidence="2 3">
    <name type="scientific">Mucilaginibacter gossypiicola</name>
    <dbReference type="NCBI Taxonomy" id="551995"/>
    <lineage>
        <taxon>Bacteria</taxon>
        <taxon>Pseudomonadati</taxon>
        <taxon>Bacteroidota</taxon>
        <taxon>Sphingobacteriia</taxon>
        <taxon>Sphingobacteriales</taxon>
        <taxon>Sphingobacteriaceae</taxon>
        <taxon>Mucilaginibacter</taxon>
    </lineage>
</organism>
<evidence type="ECO:0000256" key="1">
    <source>
        <dbReference type="SAM" id="Phobius"/>
    </source>
</evidence>
<keyword evidence="1" id="KW-0812">Transmembrane</keyword>
<reference evidence="3" key="1">
    <citation type="submission" date="2016-10" db="EMBL/GenBank/DDBJ databases">
        <authorList>
            <person name="Varghese N."/>
            <person name="Submissions S."/>
        </authorList>
    </citation>
    <scope>NUCLEOTIDE SEQUENCE [LARGE SCALE GENOMIC DNA]</scope>
    <source>
        <strain evidence="3">Gh-48</strain>
    </source>
</reference>
<keyword evidence="1" id="KW-0472">Membrane</keyword>
<evidence type="ECO:0000313" key="2">
    <source>
        <dbReference type="EMBL" id="SEM77956.1"/>
    </source>
</evidence>
<name>A0A1H8B5B9_9SPHI</name>
<sequence length="59" mass="6261">MNILTILNMNSILYIIAVILVIGWAIGTFAYAAGSLIHILLVIAVIAVLLGVIRGRSVV</sequence>
<dbReference type="InterPro" id="IPR043727">
    <property type="entry name" value="Lmo0937-like"/>
</dbReference>
<dbReference type="Pfam" id="PF18919">
    <property type="entry name" value="DUF5670"/>
    <property type="match status" value="1"/>
</dbReference>
<gene>
    <name evidence="2" type="ORF">SAMN05192574_101787</name>
</gene>
<dbReference type="STRING" id="551995.SAMN05192574_101787"/>
<feature type="transmembrane region" description="Helical" evidence="1">
    <location>
        <begin position="36"/>
        <end position="53"/>
    </location>
</feature>